<evidence type="ECO:0000259" key="3">
    <source>
        <dbReference type="PROSITE" id="PS50893"/>
    </source>
</evidence>
<dbReference type="PANTHER" id="PTHR43158:SF2">
    <property type="entry name" value="SKFA PEPTIDE EXPORT ATP-BINDING PROTEIN SKFE"/>
    <property type="match status" value="1"/>
</dbReference>
<dbReference type="PANTHER" id="PTHR43158">
    <property type="entry name" value="SKFA PEPTIDE EXPORT ATP-BINDING PROTEIN SKFE"/>
    <property type="match status" value="1"/>
</dbReference>
<dbReference type="InterPro" id="IPR003439">
    <property type="entry name" value="ABC_transporter-like_ATP-bd"/>
</dbReference>
<dbReference type="InterPro" id="IPR027417">
    <property type="entry name" value="P-loop_NTPase"/>
</dbReference>
<dbReference type="Proteomes" id="UP001595773">
    <property type="component" value="Unassembled WGS sequence"/>
</dbReference>
<reference evidence="5" key="1">
    <citation type="journal article" date="2019" name="Int. J. Syst. Evol. Microbiol.">
        <title>The Global Catalogue of Microorganisms (GCM) 10K type strain sequencing project: providing services to taxonomists for standard genome sequencing and annotation.</title>
        <authorList>
            <consortium name="The Broad Institute Genomics Platform"/>
            <consortium name="The Broad Institute Genome Sequencing Center for Infectious Disease"/>
            <person name="Wu L."/>
            <person name="Ma J."/>
        </authorList>
    </citation>
    <scope>NUCLEOTIDE SEQUENCE [LARGE SCALE GENOMIC DNA]</scope>
    <source>
        <strain evidence="5">CGMCC 1.10698</strain>
    </source>
</reference>
<gene>
    <name evidence="4" type="ORF">ACFOW9_08355</name>
</gene>
<evidence type="ECO:0000256" key="1">
    <source>
        <dbReference type="ARBA" id="ARBA00022741"/>
    </source>
</evidence>
<dbReference type="Gene3D" id="3.40.50.300">
    <property type="entry name" value="P-loop containing nucleotide triphosphate hydrolases"/>
    <property type="match status" value="1"/>
</dbReference>
<dbReference type="Pfam" id="PF00005">
    <property type="entry name" value="ABC_tran"/>
    <property type="match status" value="1"/>
</dbReference>
<keyword evidence="1" id="KW-0547">Nucleotide-binding</keyword>
<dbReference type="SUPFAM" id="SSF52540">
    <property type="entry name" value="P-loop containing nucleoside triphosphate hydrolases"/>
    <property type="match status" value="1"/>
</dbReference>
<protein>
    <submittedName>
        <fullName evidence="4">ATP-binding cassette domain-containing protein</fullName>
    </submittedName>
</protein>
<evidence type="ECO:0000313" key="4">
    <source>
        <dbReference type="EMBL" id="MFC4265611.1"/>
    </source>
</evidence>
<dbReference type="SMART" id="SM00382">
    <property type="entry name" value="AAA"/>
    <property type="match status" value="1"/>
</dbReference>
<dbReference type="InterPro" id="IPR003593">
    <property type="entry name" value="AAA+_ATPase"/>
</dbReference>
<comment type="caution">
    <text evidence="4">The sequence shown here is derived from an EMBL/GenBank/DDBJ whole genome shotgun (WGS) entry which is preliminary data.</text>
</comment>
<organism evidence="4 5">
    <name type="scientific">Arthrobacter cryoconiti</name>
    <dbReference type="NCBI Taxonomy" id="748907"/>
    <lineage>
        <taxon>Bacteria</taxon>
        <taxon>Bacillati</taxon>
        <taxon>Actinomycetota</taxon>
        <taxon>Actinomycetes</taxon>
        <taxon>Micrococcales</taxon>
        <taxon>Micrococcaceae</taxon>
        <taxon>Arthrobacter</taxon>
    </lineage>
</organism>
<feature type="domain" description="ABC transporter" evidence="3">
    <location>
        <begin position="5"/>
        <end position="217"/>
    </location>
</feature>
<keyword evidence="5" id="KW-1185">Reference proteome</keyword>
<proteinExistence type="predicted"/>
<evidence type="ECO:0000256" key="2">
    <source>
        <dbReference type="ARBA" id="ARBA00022840"/>
    </source>
</evidence>
<dbReference type="PROSITE" id="PS50893">
    <property type="entry name" value="ABC_TRANSPORTER_2"/>
    <property type="match status" value="1"/>
</dbReference>
<dbReference type="EMBL" id="JBHSCQ010000010">
    <property type="protein sequence ID" value="MFC4265611.1"/>
    <property type="molecule type" value="Genomic_DNA"/>
</dbReference>
<dbReference type="GO" id="GO:0005524">
    <property type="term" value="F:ATP binding"/>
    <property type="evidence" value="ECO:0007669"/>
    <property type="project" value="UniProtKB-KW"/>
</dbReference>
<dbReference type="RefSeq" id="WP_230067601.1">
    <property type="nucleotide sequence ID" value="NZ_BAABLL010000004.1"/>
</dbReference>
<evidence type="ECO:0000313" key="5">
    <source>
        <dbReference type="Proteomes" id="UP001595773"/>
    </source>
</evidence>
<name>A0ABV8QZH6_9MICC</name>
<sequence length="217" mass="23202">MSGYIAVEQASVLSGDQVLLAPVSFSLDAGKALAVTGSNGTGKTTLLRVLAGRTPPTTGSVAIAGEPTNERSSGFRARMAALIGLPPLARNLTPREHLVLVATSWGSKIVDGENIADRLLDEFGIIRLKGRFPHELSSGQTQLFALALTLARPFEVLILDEPEQRLDSDRLELVGSVLRHLVEDGKTLILASHSNILVERTSDEVLTLTDASYDLHS</sequence>
<keyword evidence="2 4" id="KW-0067">ATP-binding</keyword>
<accession>A0ABV8QZH6</accession>